<dbReference type="Pfam" id="PF00254">
    <property type="entry name" value="FKBP_C"/>
    <property type="match status" value="1"/>
</dbReference>
<keyword evidence="13" id="KW-1185">Reference proteome</keyword>
<keyword evidence="7" id="KW-0809">Transit peptide</keyword>
<dbReference type="PROSITE" id="PS50059">
    <property type="entry name" value="FKBP_PPIASE"/>
    <property type="match status" value="1"/>
</dbReference>
<dbReference type="FunFam" id="3.10.50.40:FF:000032">
    <property type="entry name" value="Peptidylprolyl isomerase"/>
    <property type="match status" value="1"/>
</dbReference>
<dbReference type="OrthoDB" id="1902587at2759"/>
<sequence length="211" mass="22128">MALPSLIFTAPRAQDSQIFTPKLSSTVKSAPSSSSSSSVSASKKAICNMGIGLLAASVLALSPMDASATRIEYYATVGDPLCEFNYVPSGLGYCDIALGSGEKVPYGELINVHYTARFADGIVFDSSYKRARPLTMRIGVGKVIRGLDQGILGGEGVPPMLVGGKRKLQIPPHLAYGPEPAGCFSGDCNIPGNATLVYDINFVGVYSGNRK</sequence>
<feature type="domain" description="PPIase FKBP-type" evidence="12">
    <location>
        <begin position="107"/>
        <end position="206"/>
    </location>
</feature>
<protein>
    <recommendedName>
        <fullName evidence="4 11">peptidylprolyl isomerase</fullName>
        <ecNumber evidence="4 11">5.2.1.8</ecNumber>
    </recommendedName>
</protein>
<dbReference type="InterPro" id="IPR044183">
    <property type="entry name" value="PNSL4/FKBP13-like"/>
</dbReference>
<evidence type="ECO:0000256" key="1">
    <source>
        <dbReference type="ARBA" id="ARBA00000971"/>
    </source>
</evidence>
<dbReference type="PANTHER" id="PTHR47833:SF1">
    <property type="entry name" value="PHOTOSYNTHETIC NDH SUBUNIT OF LUMENAL LOCATION 4, CHLOROPLASTIC"/>
    <property type="match status" value="1"/>
</dbReference>
<keyword evidence="9 11" id="KW-0697">Rotamase</keyword>
<evidence type="ECO:0000256" key="11">
    <source>
        <dbReference type="PROSITE-ProRule" id="PRU00277"/>
    </source>
</evidence>
<comment type="catalytic activity">
    <reaction evidence="1 11">
        <text>[protein]-peptidylproline (omega=180) = [protein]-peptidylproline (omega=0)</text>
        <dbReference type="Rhea" id="RHEA:16237"/>
        <dbReference type="Rhea" id="RHEA-COMP:10747"/>
        <dbReference type="Rhea" id="RHEA-COMP:10748"/>
        <dbReference type="ChEBI" id="CHEBI:83833"/>
        <dbReference type="ChEBI" id="CHEBI:83834"/>
        <dbReference type="EC" id="5.2.1.8"/>
    </reaction>
</comment>
<evidence type="ECO:0000256" key="7">
    <source>
        <dbReference type="ARBA" id="ARBA00022946"/>
    </source>
</evidence>
<evidence type="ECO:0000256" key="8">
    <source>
        <dbReference type="ARBA" id="ARBA00023078"/>
    </source>
</evidence>
<dbReference type="GO" id="GO:0003755">
    <property type="term" value="F:peptidyl-prolyl cis-trans isomerase activity"/>
    <property type="evidence" value="ECO:0007669"/>
    <property type="project" value="UniProtKB-KW"/>
</dbReference>
<keyword evidence="6" id="KW-0934">Plastid</keyword>
<comment type="subcellular location">
    <subcellularLocation>
        <location evidence="2">Plastid</location>
        <location evidence="2">Chloroplast thylakoid lumen</location>
    </subcellularLocation>
</comment>
<comment type="similarity">
    <text evidence="3">Belongs to the FKBP-type PPIase family.</text>
</comment>
<keyword evidence="5" id="KW-0150">Chloroplast</keyword>
<evidence type="ECO:0000259" key="12">
    <source>
        <dbReference type="PROSITE" id="PS50059"/>
    </source>
</evidence>
<evidence type="ECO:0000256" key="9">
    <source>
        <dbReference type="ARBA" id="ARBA00023110"/>
    </source>
</evidence>
<gene>
    <name evidence="14" type="primary">LOC111005803</name>
</gene>
<dbReference type="RefSeq" id="XP_022133129.1">
    <property type="nucleotide sequence ID" value="XM_022277437.1"/>
</dbReference>
<dbReference type="GO" id="GO:0009543">
    <property type="term" value="C:chloroplast thylakoid lumen"/>
    <property type="evidence" value="ECO:0007669"/>
    <property type="project" value="UniProtKB-SubCell"/>
</dbReference>
<dbReference type="AlphaFoldDB" id="A0A6J1BV36"/>
<reference evidence="14" key="1">
    <citation type="submission" date="2025-08" db="UniProtKB">
        <authorList>
            <consortium name="RefSeq"/>
        </authorList>
    </citation>
    <scope>IDENTIFICATION</scope>
    <source>
        <strain evidence="14">OHB3-1</strain>
    </source>
</reference>
<dbReference type="Gene3D" id="3.10.50.40">
    <property type="match status" value="1"/>
</dbReference>
<dbReference type="InterPro" id="IPR001179">
    <property type="entry name" value="PPIase_FKBP_dom"/>
</dbReference>
<evidence type="ECO:0000313" key="14">
    <source>
        <dbReference type="RefSeq" id="XP_022133129.1"/>
    </source>
</evidence>
<keyword evidence="11" id="KW-0413">Isomerase</keyword>
<evidence type="ECO:0000313" key="13">
    <source>
        <dbReference type="Proteomes" id="UP000504603"/>
    </source>
</evidence>
<proteinExistence type="inferred from homology"/>
<evidence type="ECO:0000256" key="4">
    <source>
        <dbReference type="ARBA" id="ARBA00013194"/>
    </source>
</evidence>
<dbReference type="SUPFAM" id="SSF54534">
    <property type="entry name" value="FKBP-like"/>
    <property type="match status" value="1"/>
</dbReference>
<accession>A0A6J1BV36</accession>
<organism evidence="13 14">
    <name type="scientific">Momordica charantia</name>
    <name type="common">Bitter gourd</name>
    <name type="synonym">Balsam pear</name>
    <dbReference type="NCBI Taxonomy" id="3673"/>
    <lineage>
        <taxon>Eukaryota</taxon>
        <taxon>Viridiplantae</taxon>
        <taxon>Streptophyta</taxon>
        <taxon>Embryophyta</taxon>
        <taxon>Tracheophyta</taxon>
        <taxon>Spermatophyta</taxon>
        <taxon>Magnoliopsida</taxon>
        <taxon>eudicotyledons</taxon>
        <taxon>Gunneridae</taxon>
        <taxon>Pentapetalae</taxon>
        <taxon>rosids</taxon>
        <taxon>fabids</taxon>
        <taxon>Cucurbitales</taxon>
        <taxon>Cucurbitaceae</taxon>
        <taxon>Momordiceae</taxon>
        <taxon>Momordica</taxon>
    </lineage>
</organism>
<dbReference type="InterPro" id="IPR046357">
    <property type="entry name" value="PPIase_dom_sf"/>
</dbReference>
<name>A0A6J1BV36_MOMCH</name>
<evidence type="ECO:0000256" key="2">
    <source>
        <dbReference type="ARBA" id="ARBA00004456"/>
    </source>
</evidence>
<dbReference type="GeneID" id="111005803"/>
<dbReference type="EC" id="5.2.1.8" evidence="4 11"/>
<dbReference type="Proteomes" id="UP000504603">
    <property type="component" value="Unplaced"/>
</dbReference>
<evidence type="ECO:0000256" key="3">
    <source>
        <dbReference type="ARBA" id="ARBA00006577"/>
    </source>
</evidence>
<keyword evidence="8" id="KW-0793">Thylakoid</keyword>
<dbReference type="KEGG" id="mcha:111005803"/>
<evidence type="ECO:0000256" key="5">
    <source>
        <dbReference type="ARBA" id="ARBA00022528"/>
    </source>
</evidence>
<dbReference type="PANTHER" id="PTHR47833">
    <property type="entry name" value="PHOTOSYNTHETIC NDH SUBUNIT OF LUMENAL LOCATION 4, CHLOROPLASTIC"/>
    <property type="match status" value="1"/>
</dbReference>
<evidence type="ECO:0000256" key="10">
    <source>
        <dbReference type="ARBA" id="ARBA00023157"/>
    </source>
</evidence>
<keyword evidence="10" id="KW-1015">Disulfide bond</keyword>
<evidence type="ECO:0000256" key="6">
    <source>
        <dbReference type="ARBA" id="ARBA00022640"/>
    </source>
</evidence>